<dbReference type="EMBL" id="QLSX01000014">
    <property type="protein sequence ID" value="RAR57698.1"/>
    <property type="molecule type" value="Genomic_DNA"/>
</dbReference>
<feature type="domain" description="ABC3 transporter permease C-terminal" evidence="8">
    <location>
        <begin position="256"/>
        <end position="367"/>
    </location>
</feature>
<evidence type="ECO:0000256" key="6">
    <source>
        <dbReference type="SAM" id="MobiDB-lite"/>
    </source>
</evidence>
<protein>
    <submittedName>
        <fullName evidence="9">Putative ABC transport system permease protein</fullName>
    </submittedName>
</protein>
<feature type="transmembrane region" description="Helical" evidence="7">
    <location>
        <begin position="350"/>
        <end position="373"/>
    </location>
</feature>
<keyword evidence="5 7" id="KW-0472">Membrane</keyword>
<name>A0A328XPE3_9GAMM</name>
<comment type="caution">
    <text evidence="9">The sequence shown here is derived from an EMBL/GenBank/DDBJ whole genome shotgun (WGS) entry which is preliminary data.</text>
</comment>
<keyword evidence="3 7" id="KW-0812">Transmembrane</keyword>
<reference evidence="9 10" key="1">
    <citation type="submission" date="2018-06" db="EMBL/GenBank/DDBJ databases">
        <title>Comparative analysis of microorganisms from saline springs in Andes Mountain Range, Colombia.</title>
        <authorList>
            <person name="Rubin E."/>
        </authorList>
    </citation>
    <scope>NUCLEOTIDE SEQUENCE [LARGE SCALE GENOMIC DNA]</scope>
    <source>
        <strain evidence="9 10">USBA-857</strain>
    </source>
</reference>
<comment type="subcellular location">
    <subcellularLocation>
        <location evidence="1">Cell membrane</location>
        <topology evidence="1">Multi-pass membrane protein</topology>
    </subcellularLocation>
</comment>
<evidence type="ECO:0000256" key="2">
    <source>
        <dbReference type="ARBA" id="ARBA00022475"/>
    </source>
</evidence>
<evidence type="ECO:0000256" key="7">
    <source>
        <dbReference type="SAM" id="Phobius"/>
    </source>
</evidence>
<evidence type="ECO:0000259" key="8">
    <source>
        <dbReference type="Pfam" id="PF02687"/>
    </source>
</evidence>
<gene>
    <name evidence="9" type="ORF">BCL93_11463</name>
</gene>
<feature type="transmembrane region" description="Helical" evidence="7">
    <location>
        <begin position="765"/>
        <end position="797"/>
    </location>
</feature>
<keyword evidence="2" id="KW-1003">Cell membrane</keyword>
<evidence type="ECO:0000256" key="1">
    <source>
        <dbReference type="ARBA" id="ARBA00004651"/>
    </source>
</evidence>
<evidence type="ECO:0000313" key="10">
    <source>
        <dbReference type="Proteomes" id="UP000249700"/>
    </source>
</evidence>
<keyword evidence="4 7" id="KW-1133">Transmembrane helix</keyword>
<feature type="transmembrane region" description="Helical" evidence="7">
    <location>
        <begin position="485"/>
        <end position="507"/>
    </location>
</feature>
<feature type="transmembrane region" description="Helical" evidence="7">
    <location>
        <begin position="253"/>
        <end position="276"/>
    </location>
</feature>
<evidence type="ECO:0000313" key="9">
    <source>
        <dbReference type="EMBL" id="RAR57698.1"/>
    </source>
</evidence>
<evidence type="ECO:0000256" key="5">
    <source>
        <dbReference type="ARBA" id="ARBA00023136"/>
    </source>
</evidence>
<dbReference type="PANTHER" id="PTHR30287">
    <property type="entry name" value="MEMBRANE COMPONENT OF PREDICTED ABC SUPERFAMILY METABOLITE UPTAKE TRANSPORTER"/>
    <property type="match status" value="1"/>
</dbReference>
<feature type="transmembrane region" description="Helical" evidence="7">
    <location>
        <begin position="817"/>
        <end position="838"/>
    </location>
</feature>
<dbReference type="AlphaFoldDB" id="A0A328XPE3"/>
<feature type="transmembrane region" description="Helical" evidence="7">
    <location>
        <begin position="725"/>
        <end position="744"/>
    </location>
</feature>
<dbReference type="InterPro" id="IPR038766">
    <property type="entry name" value="Membrane_comp_ABC_pdt"/>
</dbReference>
<dbReference type="Proteomes" id="UP000249700">
    <property type="component" value="Unassembled WGS sequence"/>
</dbReference>
<dbReference type="GO" id="GO:0005886">
    <property type="term" value="C:plasma membrane"/>
    <property type="evidence" value="ECO:0007669"/>
    <property type="project" value="UniProtKB-SubCell"/>
</dbReference>
<proteinExistence type="predicted"/>
<dbReference type="PANTHER" id="PTHR30287:SF2">
    <property type="entry name" value="BLL1001 PROTEIN"/>
    <property type="match status" value="1"/>
</dbReference>
<dbReference type="RefSeq" id="WP_258396642.1">
    <property type="nucleotide sequence ID" value="NZ_QLSX01000014.1"/>
</dbReference>
<evidence type="ECO:0000256" key="3">
    <source>
        <dbReference type="ARBA" id="ARBA00022692"/>
    </source>
</evidence>
<sequence>MTERGAPRLVPHLAMARTALVTLLSHYRRHPGQLAMLLVGLWVASALWSGVQAINASARDSYARAEALLSPSLERIERRDGAPLSYADFTTLRRAGLAVSPLVEGTIELNDGQRLNVLGIEPLSLPVGGIGGASSEGVSENRSGGSPIGLLQPPGQTRLAPETLATLDASPGERLVGAGGERLPPLVIDAQLPPGTLMMDIACATDLLERGTRIDTLLLAPGTQAALPAAYRPIPAAQGLSPGQLTESFHLNLTAMGLLALVVGLLIVHAALGLALEQRLGLLRTLRALGVPGRTLVGLLAIELVLLGLAGTLPGILAGLWLASVLLPDVAASLEALFSASVGASLSLPWHFWAGSLAITLGGLATAGLGMLWRTARLDILALGHAQPSRANSRRRYRRQAGLAALTWLAALGLWLWPTPAGTPSLIAGFAMVALALAGSALGLPVLLGAALEGLKRCLPGNSPRTALIRWALADLQLQLPRLQLAMMALLLALATNLGVAGMVGGFRLTFLDWLDQRLVADLYLRPPPAAYDSWRDWLETRPEIATLLERRETDTRLIGAEGERPVALQGITPAPALTASWPLLATLNADRAAAWQSLREGAALINEQLAIATGLAPGDMLTLASPSGPFTTQVAGIYPDYGNPRGEVTLTVERLSQRFAAKPGSMGLVLTPGLSAADEAALRQRLTRPLPEAGEAPAPSLIDQRSLHRQARQVFERTFAVTRALTGLTLGVAALALFTGLLAQARERRARLAPLWALGLARTTLLGVTLAQLGGLALATALLALPLGVALNWALVAEINVAAFGWRLPLHVFPAAWVQALGLAVLVALLAAALPAWRLWRAPPRQLLEEFSAS</sequence>
<feature type="domain" description="ABC3 transporter permease C-terminal" evidence="8">
    <location>
        <begin position="727"/>
        <end position="845"/>
    </location>
</feature>
<dbReference type="Pfam" id="PF02687">
    <property type="entry name" value="FtsX"/>
    <property type="match status" value="2"/>
</dbReference>
<dbReference type="InterPro" id="IPR003838">
    <property type="entry name" value="ABC3_permease_C"/>
</dbReference>
<organism evidence="9 10">
    <name type="scientific">Onishia taeanensis</name>
    <dbReference type="NCBI Taxonomy" id="284577"/>
    <lineage>
        <taxon>Bacteria</taxon>
        <taxon>Pseudomonadati</taxon>
        <taxon>Pseudomonadota</taxon>
        <taxon>Gammaproteobacteria</taxon>
        <taxon>Oceanospirillales</taxon>
        <taxon>Halomonadaceae</taxon>
        <taxon>Onishia</taxon>
    </lineage>
</organism>
<feature type="transmembrane region" description="Helical" evidence="7">
    <location>
        <begin position="296"/>
        <end position="323"/>
    </location>
</feature>
<evidence type="ECO:0000256" key="4">
    <source>
        <dbReference type="ARBA" id="ARBA00022989"/>
    </source>
</evidence>
<accession>A0A328XPE3</accession>
<feature type="transmembrane region" description="Helical" evidence="7">
    <location>
        <begin position="429"/>
        <end position="452"/>
    </location>
</feature>
<feature type="transmembrane region" description="Helical" evidence="7">
    <location>
        <begin position="400"/>
        <end position="417"/>
    </location>
</feature>
<feature type="region of interest" description="Disordered" evidence="6">
    <location>
        <begin position="134"/>
        <end position="155"/>
    </location>
</feature>